<evidence type="ECO:0000256" key="6">
    <source>
        <dbReference type="ARBA" id="ARBA00023014"/>
    </source>
</evidence>
<gene>
    <name evidence="9" type="ORF">EJD98_28075</name>
</gene>
<dbReference type="GO" id="GO:0046872">
    <property type="term" value="F:metal ion binding"/>
    <property type="evidence" value="ECO:0007669"/>
    <property type="project" value="UniProtKB-KW"/>
</dbReference>
<reference evidence="9 10" key="1">
    <citation type="submission" date="2018-12" db="EMBL/GenBank/DDBJ databases">
        <title>Draft genome sequences of Mycolicibacterium peregrinum isolated from a pig with lymphadenitis and from soil on the same Japanese pig farm.</title>
        <authorList>
            <person name="Komatsu T."/>
            <person name="Ohya K."/>
            <person name="Sawai K."/>
            <person name="Odoi J.O."/>
            <person name="Otsu K."/>
            <person name="Ota A."/>
            <person name="Ito T."/>
            <person name="Kawai M."/>
            <person name="Maruyama F."/>
        </authorList>
    </citation>
    <scope>NUCLEOTIDE SEQUENCE [LARGE SCALE GENOMIC DNA]</scope>
    <source>
        <strain evidence="9 10">138</strain>
    </source>
</reference>
<dbReference type="GO" id="GO:0097506">
    <property type="term" value="F:deaminated base DNA N-glycosylase activity"/>
    <property type="evidence" value="ECO:0007669"/>
    <property type="project" value="UniProtKB-ARBA"/>
</dbReference>
<evidence type="ECO:0000259" key="8">
    <source>
        <dbReference type="SMART" id="SM00986"/>
    </source>
</evidence>
<dbReference type="GO" id="GO:0051539">
    <property type="term" value="F:4 iron, 4 sulfur cluster binding"/>
    <property type="evidence" value="ECO:0007669"/>
    <property type="project" value="UniProtKB-KW"/>
</dbReference>
<dbReference type="AlphaFoldDB" id="A0A4Z0I1H9"/>
<evidence type="ECO:0000256" key="1">
    <source>
        <dbReference type="ARBA" id="ARBA00022485"/>
    </source>
</evidence>
<comment type="caution">
    <text evidence="9">The sequence shown here is derived from an EMBL/GenBank/DDBJ whole genome shotgun (WGS) entry which is preliminary data.</text>
</comment>
<dbReference type="Proteomes" id="UP000297792">
    <property type="component" value="Unassembled WGS sequence"/>
</dbReference>
<dbReference type="Gene3D" id="3.40.470.10">
    <property type="entry name" value="Uracil-DNA glycosylase-like domain"/>
    <property type="match status" value="1"/>
</dbReference>
<evidence type="ECO:0000256" key="3">
    <source>
        <dbReference type="ARBA" id="ARBA00022763"/>
    </source>
</evidence>
<accession>A0A4Z0I1H9</accession>
<evidence type="ECO:0000313" key="10">
    <source>
        <dbReference type="Proteomes" id="UP000297792"/>
    </source>
</evidence>
<name>A0A4Z0I1H9_MYCPR</name>
<keyword evidence="2" id="KW-0479">Metal-binding</keyword>
<evidence type="ECO:0000256" key="7">
    <source>
        <dbReference type="ARBA" id="ARBA00023204"/>
    </source>
</evidence>
<keyword evidence="5" id="KW-0408">Iron</keyword>
<protein>
    <submittedName>
        <fullName evidence="9">Uracil-DNA glycosylase</fullName>
    </submittedName>
</protein>
<organism evidence="9 10">
    <name type="scientific">Mycolicibacterium peregrinum</name>
    <name type="common">Mycobacterium peregrinum</name>
    <dbReference type="NCBI Taxonomy" id="43304"/>
    <lineage>
        <taxon>Bacteria</taxon>
        <taxon>Bacillati</taxon>
        <taxon>Actinomycetota</taxon>
        <taxon>Actinomycetes</taxon>
        <taxon>Mycobacteriales</taxon>
        <taxon>Mycobacteriaceae</taxon>
        <taxon>Mycolicibacterium</taxon>
    </lineage>
</organism>
<dbReference type="SMART" id="SM00986">
    <property type="entry name" value="UDG"/>
    <property type="match status" value="1"/>
</dbReference>
<dbReference type="InterPro" id="IPR051536">
    <property type="entry name" value="UDG_Type-4/5"/>
</dbReference>
<dbReference type="EMBL" id="RWKA01000022">
    <property type="protein sequence ID" value="TGB37009.1"/>
    <property type="molecule type" value="Genomic_DNA"/>
</dbReference>
<feature type="domain" description="Uracil-DNA glycosylase-like" evidence="8">
    <location>
        <begin position="11"/>
        <end position="158"/>
    </location>
</feature>
<dbReference type="InterPro" id="IPR005122">
    <property type="entry name" value="Uracil-DNA_glycosylase-like"/>
</dbReference>
<evidence type="ECO:0000256" key="5">
    <source>
        <dbReference type="ARBA" id="ARBA00023004"/>
    </source>
</evidence>
<keyword evidence="10" id="KW-1185">Reference proteome</keyword>
<sequence>MNVPGETESAPGYGSVHSPVVIVGQSLCGPCMAKQQPFYGGSGGLIDEALASARIDKLDVFTTNVVHCHPTANRKSLRTWIDNCSPYLRAELKIVAPQLIIGLGKDARGVLQAEYGDIEPLPWPFVAPRAKHPLDLLFAPHPSHILKPWVQAQYPGIRDQWVTSLARALKWSFRKRA</sequence>
<dbReference type="SMART" id="SM00987">
    <property type="entry name" value="UreE_C"/>
    <property type="match status" value="1"/>
</dbReference>
<keyword evidence="3" id="KW-0227">DNA damage</keyword>
<keyword evidence="4" id="KW-0378">Hydrolase</keyword>
<keyword evidence="6" id="KW-0411">Iron-sulfur</keyword>
<keyword evidence="1" id="KW-0004">4Fe-4S</keyword>
<keyword evidence="7" id="KW-0234">DNA repair</keyword>
<dbReference type="InterPro" id="IPR036895">
    <property type="entry name" value="Uracil-DNA_glycosylase-like_sf"/>
</dbReference>
<dbReference type="SUPFAM" id="SSF52141">
    <property type="entry name" value="Uracil-DNA glycosylase-like"/>
    <property type="match status" value="1"/>
</dbReference>
<dbReference type="GO" id="GO:0006281">
    <property type="term" value="P:DNA repair"/>
    <property type="evidence" value="ECO:0007669"/>
    <property type="project" value="UniProtKB-KW"/>
</dbReference>
<dbReference type="Pfam" id="PF03167">
    <property type="entry name" value="UDG"/>
    <property type="match status" value="1"/>
</dbReference>
<evidence type="ECO:0000313" key="9">
    <source>
        <dbReference type="EMBL" id="TGB37009.1"/>
    </source>
</evidence>
<evidence type="ECO:0000256" key="4">
    <source>
        <dbReference type="ARBA" id="ARBA00022801"/>
    </source>
</evidence>
<evidence type="ECO:0000256" key="2">
    <source>
        <dbReference type="ARBA" id="ARBA00022723"/>
    </source>
</evidence>
<proteinExistence type="predicted"/>
<dbReference type="PANTHER" id="PTHR33693">
    <property type="entry name" value="TYPE-5 URACIL-DNA GLYCOSYLASE"/>
    <property type="match status" value="1"/>
</dbReference>